<evidence type="ECO:0000313" key="4">
    <source>
        <dbReference type="Proteomes" id="UP000182977"/>
    </source>
</evidence>
<dbReference type="OrthoDB" id="5188063at2"/>
<reference evidence="4" key="1">
    <citation type="submission" date="2016-10" db="EMBL/GenBank/DDBJ databases">
        <authorList>
            <person name="Varghese N."/>
            <person name="Submissions S."/>
        </authorList>
    </citation>
    <scope>NUCLEOTIDE SEQUENCE [LARGE SCALE GENOMIC DNA]</scope>
    <source>
        <strain evidence="4">DSM 45079</strain>
    </source>
</reference>
<dbReference type="EMBL" id="LT629791">
    <property type="protein sequence ID" value="SDU27754.1"/>
    <property type="molecule type" value="Genomic_DNA"/>
</dbReference>
<proteinExistence type="predicted"/>
<dbReference type="Proteomes" id="UP000182977">
    <property type="component" value="Chromosome I"/>
</dbReference>
<name>A0A1H2H7F2_9ACTN</name>
<keyword evidence="2" id="KW-1133">Transmembrane helix</keyword>
<evidence type="ECO:0000313" key="3">
    <source>
        <dbReference type="EMBL" id="SDU27754.1"/>
    </source>
</evidence>
<protein>
    <submittedName>
        <fullName evidence="3">Uncharacterized protein</fullName>
    </submittedName>
</protein>
<organism evidence="3 4">
    <name type="scientific">Jiangella alkaliphila</name>
    <dbReference type="NCBI Taxonomy" id="419479"/>
    <lineage>
        <taxon>Bacteria</taxon>
        <taxon>Bacillati</taxon>
        <taxon>Actinomycetota</taxon>
        <taxon>Actinomycetes</taxon>
        <taxon>Jiangellales</taxon>
        <taxon>Jiangellaceae</taxon>
        <taxon>Jiangella</taxon>
    </lineage>
</organism>
<accession>A0A1H2H7F2</accession>
<dbReference type="RefSeq" id="WP_152691030.1">
    <property type="nucleotide sequence ID" value="NZ_LBMC01000053.1"/>
</dbReference>
<dbReference type="AlphaFoldDB" id="A0A1H2H7F2"/>
<keyword evidence="2" id="KW-0472">Membrane</keyword>
<feature type="region of interest" description="Disordered" evidence="1">
    <location>
        <begin position="88"/>
        <end position="214"/>
    </location>
</feature>
<keyword evidence="4" id="KW-1185">Reference proteome</keyword>
<keyword evidence="2" id="KW-0812">Transmembrane</keyword>
<feature type="transmembrane region" description="Helical" evidence="2">
    <location>
        <begin position="58"/>
        <end position="77"/>
    </location>
</feature>
<evidence type="ECO:0000256" key="1">
    <source>
        <dbReference type="SAM" id="MobiDB-lite"/>
    </source>
</evidence>
<evidence type="ECO:0000256" key="2">
    <source>
        <dbReference type="SAM" id="Phobius"/>
    </source>
</evidence>
<feature type="compositionally biased region" description="Basic and acidic residues" evidence="1">
    <location>
        <begin position="114"/>
        <end position="126"/>
    </location>
</feature>
<feature type="region of interest" description="Disordered" evidence="1">
    <location>
        <begin position="1"/>
        <end position="49"/>
    </location>
</feature>
<feature type="compositionally biased region" description="Pro residues" evidence="1">
    <location>
        <begin position="17"/>
        <end position="30"/>
    </location>
</feature>
<gene>
    <name evidence="3" type="ORF">SAMN04488563_0881</name>
</gene>
<sequence>MAGTDTPDVGASRPSAPVRPPRRVLPPDPATAPDDGGRTGLGQSRHPAERHRRLERMLWLLVAAVAVAGLAVIGAILTSGPSTETILPSDAPAADVPLAQPTGPIAPASPGSDGRPDEGHEARDGPLDDGPGASDDVPGGARDDVADDGSDAHGDVPTDAAGVGMADGHGRIGGSLRDDAAAHATSGPGATDGAIGGAGDSTPPSSTDGGVPAGWSEVARGFGLAFTRTSVGRDAWFATMSSWLTPQQAAEYREVPIESIPTGELLEVDVADPGSAAHTHGTLTYDTGMVLEVGLCHNATAGGWLVARVELADAA</sequence>